<protein>
    <submittedName>
        <fullName evidence="11">ABC transporter ATP-binding protein</fullName>
    </submittedName>
</protein>
<dbReference type="FunFam" id="3.40.50.300:FF:000134">
    <property type="entry name" value="Iron-enterobactin ABC transporter ATP-binding protein"/>
    <property type="match status" value="1"/>
</dbReference>
<evidence type="ECO:0000313" key="12">
    <source>
        <dbReference type="Proteomes" id="UP000502248"/>
    </source>
</evidence>
<proteinExistence type="predicted"/>
<dbReference type="Gene3D" id="3.40.50.300">
    <property type="entry name" value="P-loop containing nucleotide triphosphate hydrolases"/>
    <property type="match status" value="1"/>
</dbReference>
<dbReference type="SMART" id="SM00382">
    <property type="entry name" value="AAA"/>
    <property type="match status" value="1"/>
</dbReference>
<evidence type="ECO:0000256" key="4">
    <source>
        <dbReference type="ARBA" id="ARBA00022496"/>
    </source>
</evidence>
<evidence type="ECO:0000256" key="7">
    <source>
        <dbReference type="ARBA" id="ARBA00023004"/>
    </source>
</evidence>
<keyword evidence="12" id="KW-1185">Reference proteome</keyword>
<dbReference type="GO" id="GO:0016887">
    <property type="term" value="F:ATP hydrolysis activity"/>
    <property type="evidence" value="ECO:0007669"/>
    <property type="project" value="InterPro"/>
</dbReference>
<evidence type="ECO:0000256" key="1">
    <source>
        <dbReference type="ARBA" id="ARBA00004202"/>
    </source>
</evidence>
<keyword evidence="2" id="KW-0813">Transport</keyword>
<evidence type="ECO:0000256" key="6">
    <source>
        <dbReference type="ARBA" id="ARBA00022840"/>
    </source>
</evidence>
<dbReference type="GO" id="GO:0005524">
    <property type="term" value="F:ATP binding"/>
    <property type="evidence" value="ECO:0007669"/>
    <property type="project" value="UniProtKB-KW"/>
</dbReference>
<dbReference type="InterPro" id="IPR003439">
    <property type="entry name" value="ABC_transporter-like_ATP-bd"/>
</dbReference>
<dbReference type="PANTHER" id="PTHR42771:SF11">
    <property type="entry name" value="FERRICHROME TRANSPORT ATP-BINDING PROTEIN FHUC"/>
    <property type="match status" value="1"/>
</dbReference>
<dbReference type="GO" id="GO:0006826">
    <property type="term" value="P:iron ion transport"/>
    <property type="evidence" value="ECO:0007669"/>
    <property type="project" value="UniProtKB-KW"/>
</dbReference>
<dbReference type="InterPro" id="IPR017871">
    <property type="entry name" value="ABC_transporter-like_CS"/>
</dbReference>
<keyword evidence="5" id="KW-0547">Nucleotide-binding</keyword>
<evidence type="ECO:0000256" key="9">
    <source>
        <dbReference type="ARBA" id="ARBA00023136"/>
    </source>
</evidence>
<dbReference type="InterPro" id="IPR051535">
    <property type="entry name" value="Siderophore_ABC-ATPase"/>
</dbReference>
<dbReference type="Proteomes" id="UP000502248">
    <property type="component" value="Chromosome"/>
</dbReference>
<dbReference type="InterPro" id="IPR003593">
    <property type="entry name" value="AAA+_ATPase"/>
</dbReference>
<evidence type="ECO:0000259" key="10">
    <source>
        <dbReference type="PROSITE" id="PS50893"/>
    </source>
</evidence>
<dbReference type="PROSITE" id="PS50893">
    <property type="entry name" value="ABC_TRANSPORTER_2"/>
    <property type="match status" value="1"/>
</dbReference>
<feature type="domain" description="ABC transporter" evidence="10">
    <location>
        <begin position="1"/>
        <end position="232"/>
    </location>
</feature>
<accession>A0A7Z2VRA5</accession>
<keyword evidence="6 11" id="KW-0067">ATP-binding</keyword>
<dbReference type="PROSITE" id="PS00211">
    <property type="entry name" value="ABC_TRANSPORTER_1"/>
    <property type="match status" value="1"/>
</dbReference>
<evidence type="ECO:0000256" key="3">
    <source>
        <dbReference type="ARBA" id="ARBA00022475"/>
    </source>
</evidence>
<keyword evidence="9" id="KW-0472">Membrane</keyword>
<dbReference type="SUPFAM" id="SSF52540">
    <property type="entry name" value="P-loop containing nucleoside triphosphate hydrolases"/>
    <property type="match status" value="1"/>
</dbReference>
<keyword evidence="8" id="KW-0406">Ion transport</keyword>
<comment type="subcellular location">
    <subcellularLocation>
        <location evidence="1">Cell membrane</location>
        <topology evidence="1">Peripheral membrane protein</topology>
    </subcellularLocation>
</comment>
<evidence type="ECO:0000256" key="8">
    <source>
        <dbReference type="ARBA" id="ARBA00023065"/>
    </source>
</evidence>
<dbReference type="EMBL" id="CP051680">
    <property type="protein sequence ID" value="QJD88091.1"/>
    <property type="molecule type" value="Genomic_DNA"/>
</dbReference>
<evidence type="ECO:0000256" key="5">
    <source>
        <dbReference type="ARBA" id="ARBA00022741"/>
    </source>
</evidence>
<dbReference type="KEGG" id="cheb:HH215_10705"/>
<gene>
    <name evidence="11" type="ORF">HH215_10705</name>
</gene>
<evidence type="ECO:0000313" key="11">
    <source>
        <dbReference type="EMBL" id="QJD88091.1"/>
    </source>
</evidence>
<sequence length="271" mass="30419">MSFGYQDRNIVEDIGIHFRQGEIASIVGPNGSGKSTVLRLMTRLVQPRSGVVFLEGEAIARMKTRKIAQMLTMLPQTQDHNLDLTVRDLVKQGRHPHLKWYEECRNEHEDIVDWALEMTHLTEMQYRSLFTLSGGERQRAWIAMAVAQTPHTLLLDEPTTYLDVAHQLEVMELLQHLNRTQGITIVMVLHDLNQAARYSDRIIAMKDGAVVSDGAPHEVYVPAFFSQVFGIEAKIYEDDGKPVYTPRGLAKAKVKEESGNDVGIAKAAGGN</sequence>
<keyword evidence="3" id="KW-1003">Cell membrane</keyword>
<keyword evidence="7" id="KW-0408">Iron</keyword>
<dbReference type="AlphaFoldDB" id="A0A7Z2VRA5"/>
<dbReference type="GO" id="GO:0005886">
    <property type="term" value="C:plasma membrane"/>
    <property type="evidence" value="ECO:0007669"/>
    <property type="project" value="UniProtKB-SubCell"/>
</dbReference>
<dbReference type="CDD" id="cd03214">
    <property type="entry name" value="ABC_Iron-Siderophores_B12_Hemin"/>
    <property type="match status" value="1"/>
</dbReference>
<reference evidence="11 12" key="1">
    <citation type="submission" date="2020-04" db="EMBL/GenBank/DDBJ databases">
        <title>Genome sequencing of novel species.</title>
        <authorList>
            <person name="Heo J."/>
            <person name="Kim S.-J."/>
            <person name="Kim J.-S."/>
            <person name="Hong S.-B."/>
            <person name="Kwon S.-W."/>
        </authorList>
    </citation>
    <scope>NUCLEOTIDE SEQUENCE [LARGE SCALE GENOMIC DNA]</scope>
    <source>
        <strain evidence="11 12">MFER-1</strain>
    </source>
</reference>
<evidence type="ECO:0000256" key="2">
    <source>
        <dbReference type="ARBA" id="ARBA00022448"/>
    </source>
</evidence>
<organism evidence="11 12">
    <name type="scientific">Cohnella herbarum</name>
    <dbReference type="NCBI Taxonomy" id="2728023"/>
    <lineage>
        <taxon>Bacteria</taxon>
        <taxon>Bacillati</taxon>
        <taxon>Bacillota</taxon>
        <taxon>Bacilli</taxon>
        <taxon>Bacillales</taxon>
        <taxon>Paenibacillaceae</taxon>
        <taxon>Cohnella</taxon>
    </lineage>
</organism>
<dbReference type="PANTHER" id="PTHR42771">
    <property type="entry name" value="IRON(3+)-HYDROXAMATE IMPORT ATP-BINDING PROTEIN FHUC"/>
    <property type="match status" value="1"/>
</dbReference>
<dbReference type="Pfam" id="PF00005">
    <property type="entry name" value="ABC_tran"/>
    <property type="match status" value="1"/>
</dbReference>
<dbReference type="InterPro" id="IPR027417">
    <property type="entry name" value="P-loop_NTPase"/>
</dbReference>
<name>A0A7Z2VRA5_9BACL</name>
<keyword evidence="4" id="KW-0410">Iron transport</keyword>